<dbReference type="GO" id="GO:0042597">
    <property type="term" value="C:periplasmic space"/>
    <property type="evidence" value="ECO:0007669"/>
    <property type="project" value="InterPro"/>
</dbReference>
<dbReference type="EMBL" id="LWBP01000210">
    <property type="protein sequence ID" value="OQP53544.1"/>
    <property type="molecule type" value="Genomic_DNA"/>
</dbReference>
<dbReference type="GO" id="GO:0016829">
    <property type="term" value="F:lyase activity"/>
    <property type="evidence" value="ECO:0007669"/>
    <property type="project" value="UniProtKB-KW"/>
</dbReference>
<dbReference type="InterPro" id="IPR008929">
    <property type="entry name" value="Chondroitin_lyas"/>
</dbReference>
<dbReference type="Pfam" id="PF05426">
    <property type="entry name" value="Alginate_lyase"/>
    <property type="match status" value="1"/>
</dbReference>
<evidence type="ECO:0000256" key="2">
    <source>
        <dbReference type="ARBA" id="ARBA00023239"/>
    </source>
</evidence>
<gene>
    <name evidence="4" type="ORF">A4R26_06075</name>
</gene>
<protein>
    <submittedName>
        <fullName evidence="4">Cell wall anchor protein</fullName>
    </submittedName>
</protein>
<evidence type="ECO:0000259" key="3">
    <source>
        <dbReference type="Pfam" id="PF05426"/>
    </source>
</evidence>
<dbReference type="Gene3D" id="1.50.10.100">
    <property type="entry name" value="Chondroitin AC/alginate lyase"/>
    <property type="match status" value="1"/>
</dbReference>
<dbReference type="Proteomes" id="UP000192276">
    <property type="component" value="Unassembled WGS sequence"/>
</dbReference>
<evidence type="ECO:0000256" key="1">
    <source>
        <dbReference type="ARBA" id="ARBA00022729"/>
    </source>
</evidence>
<dbReference type="SUPFAM" id="SSF48230">
    <property type="entry name" value="Chondroitin AC/alginate lyase"/>
    <property type="match status" value="1"/>
</dbReference>
<reference evidence="5" key="1">
    <citation type="submission" date="2016-04" db="EMBL/GenBank/DDBJ databases">
        <authorList>
            <person name="Chen L."/>
            <person name="Zhuang W."/>
            <person name="Wang G."/>
        </authorList>
    </citation>
    <scope>NUCLEOTIDE SEQUENCE [LARGE SCALE GENOMIC DNA]</scope>
    <source>
        <strain evidence="5">208</strain>
    </source>
</reference>
<accession>A0A1V9F5B4</accession>
<keyword evidence="1" id="KW-0732">Signal</keyword>
<sequence>MKRIAGFSILAIVLSVSAIYCSKKGGEEYDELYDTTGIVGAVKYIDTLAAGNALKHPGGLNVKEDFDRIKAALLANNTDIIAGYNKLIANSHAQLSYSPNPVEKLVRGGKSREEPDADNYSRAFNDVAAAYQLGLRWKIEGNDAYAGKAIQILNAWAATCKKLSGDPNVFLAAGFYGYQFALAGELLRDYANWKPEDFKKYQQWMLDVFYPKNHSFLTTHNGACIDHYWANWDLGNIASVMAIGILTDNRTLYNEAVNYFQRGAGNGNIRKAIYYVHKDQGLAQLQESGRDQGHATLVMAMLGTICEIAWHQGDDFYGFGDNMVLKASEYNAKYNIAREDVPWKEYAYKDCDTTIMHTAPSEEERGDLRPIYTMIYNHYVKRKGIPAAPYTLIAVNRSFPEGGGGDYGSNSGGFDQLGFGTLLYTRP</sequence>
<keyword evidence="2" id="KW-0456">Lyase</keyword>
<dbReference type="InterPro" id="IPR008397">
    <property type="entry name" value="Alginate_lyase_dom"/>
</dbReference>
<dbReference type="STRING" id="550983.A4R26_06075"/>
<name>A0A1V9F5B4_9BACT</name>
<keyword evidence="5" id="KW-1185">Reference proteome</keyword>
<evidence type="ECO:0000313" key="5">
    <source>
        <dbReference type="Proteomes" id="UP000192276"/>
    </source>
</evidence>
<dbReference type="AlphaFoldDB" id="A0A1V9F5B4"/>
<organism evidence="4 5">
    <name type="scientific">Niastella populi</name>
    <dbReference type="NCBI Taxonomy" id="550983"/>
    <lineage>
        <taxon>Bacteria</taxon>
        <taxon>Pseudomonadati</taxon>
        <taxon>Bacteroidota</taxon>
        <taxon>Chitinophagia</taxon>
        <taxon>Chitinophagales</taxon>
        <taxon>Chitinophagaceae</taxon>
        <taxon>Niastella</taxon>
    </lineage>
</organism>
<dbReference type="OrthoDB" id="222550at2"/>
<feature type="domain" description="Alginate lyase" evidence="3">
    <location>
        <begin position="100"/>
        <end position="330"/>
    </location>
</feature>
<proteinExistence type="predicted"/>
<comment type="caution">
    <text evidence="4">The sequence shown here is derived from an EMBL/GenBank/DDBJ whole genome shotgun (WGS) entry which is preliminary data.</text>
</comment>
<dbReference type="RefSeq" id="WP_081169423.1">
    <property type="nucleotide sequence ID" value="NZ_LWBP01000210.1"/>
</dbReference>
<evidence type="ECO:0000313" key="4">
    <source>
        <dbReference type="EMBL" id="OQP53544.1"/>
    </source>
</evidence>